<dbReference type="EMBL" id="AYLO01000074">
    <property type="protein sequence ID" value="ESS72020.1"/>
    <property type="molecule type" value="Genomic_DNA"/>
</dbReference>
<protein>
    <recommendedName>
        <fullName evidence="3">DUF721 domain-containing protein</fullName>
    </recommendedName>
</protein>
<name>V5BFG4_9GAMM</name>
<dbReference type="OrthoDB" id="5573878at2"/>
<dbReference type="PATRIC" id="fig|1116472.3.peg.2212"/>
<organism evidence="1 2">
    <name type="scientific">Methyloglobulus morosus KoM1</name>
    <dbReference type="NCBI Taxonomy" id="1116472"/>
    <lineage>
        <taxon>Bacteria</taxon>
        <taxon>Pseudomonadati</taxon>
        <taxon>Pseudomonadota</taxon>
        <taxon>Gammaproteobacteria</taxon>
        <taxon>Methylococcales</taxon>
        <taxon>Methylococcaceae</taxon>
        <taxon>Methyloglobulus</taxon>
    </lineage>
</organism>
<evidence type="ECO:0000313" key="2">
    <source>
        <dbReference type="Proteomes" id="UP000017842"/>
    </source>
</evidence>
<dbReference type="InterPro" id="IPR007922">
    <property type="entry name" value="DciA-like"/>
</dbReference>
<sequence>MIRTNTIPQRPQPLKPILSFPNRTIAQLCLQINQQLAVLGRIRAALPKELAIHALHCVCNNKKLIIYTDSANWASQLRFYGETILAAFESTAAKPVTLLQIKIIDGLVPEKTSPKNKALIPNENVAYEIRRLSLRTTDTELSQALDKLSKTLIRIQP</sequence>
<dbReference type="Pfam" id="PF05258">
    <property type="entry name" value="DciA"/>
    <property type="match status" value="1"/>
</dbReference>
<proteinExistence type="predicted"/>
<dbReference type="RefSeq" id="WP_023494951.1">
    <property type="nucleotide sequence ID" value="NZ_AYLO01000074.1"/>
</dbReference>
<dbReference type="AlphaFoldDB" id="V5BFG4"/>
<evidence type="ECO:0000313" key="1">
    <source>
        <dbReference type="EMBL" id="ESS72020.1"/>
    </source>
</evidence>
<comment type="caution">
    <text evidence="1">The sequence shown here is derived from an EMBL/GenBank/DDBJ whole genome shotgun (WGS) entry which is preliminary data.</text>
</comment>
<dbReference type="Proteomes" id="UP000017842">
    <property type="component" value="Unassembled WGS sequence"/>
</dbReference>
<reference evidence="1 2" key="1">
    <citation type="journal article" date="2013" name="Genome Announc.">
        <title>Draft Genome Sequence of the Methanotrophic Gammaproteobacterium Methyloglobulus morosus DSM 22980 Strain KoM1.</title>
        <authorList>
            <person name="Poehlein A."/>
            <person name="Deutzmann J.S."/>
            <person name="Daniel R."/>
            <person name="Simeonova D.D."/>
        </authorList>
    </citation>
    <scope>NUCLEOTIDE SEQUENCE [LARGE SCALE GENOMIC DNA]</scope>
    <source>
        <strain evidence="1 2">KoM1</strain>
    </source>
</reference>
<keyword evidence="2" id="KW-1185">Reference proteome</keyword>
<gene>
    <name evidence="1" type="ORF">MGMO_77c00330</name>
</gene>
<dbReference type="eggNOG" id="COG4701">
    <property type="taxonomic scope" value="Bacteria"/>
</dbReference>
<accession>V5BFG4</accession>
<evidence type="ECO:0008006" key="3">
    <source>
        <dbReference type="Google" id="ProtNLM"/>
    </source>
</evidence>